<evidence type="ECO:0000259" key="10">
    <source>
        <dbReference type="PROSITE" id="PS51309"/>
    </source>
</evidence>
<dbReference type="InterPro" id="IPR036053">
    <property type="entry name" value="PABP-dom"/>
</dbReference>
<dbReference type="PROSITE" id="PS51309">
    <property type="entry name" value="PABC"/>
    <property type="match status" value="1"/>
</dbReference>
<dbReference type="SUPFAM" id="SSF63570">
    <property type="entry name" value="PABC (PABP) domain"/>
    <property type="match status" value="1"/>
</dbReference>
<dbReference type="SUPFAM" id="SSF50985">
    <property type="entry name" value="RCC1/BLIP-II"/>
    <property type="match status" value="1"/>
</dbReference>
<dbReference type="InterPro" id="IPR009091">
    <property type="entry name" value="RCC1/BLIP-II"/>
</dbReference>
<dbReference type="GO" id="GO:0090263">
    <property type="term" value="P:positive regulation of canonical Wnt signaling pathway"/>
    <property type="evidence" value="ECO:0007669"/>
    <property type="project" value="TreeGrafter"/>
</dbReference>
<keyword evidence="2" id="KW-0863">Zinc-finger</keyword>
<feature type="region of interest" description="Disordered" evidence="7">
    <location>
        <begin position="1544"/>
        <end position="1602"/>
    </location>
</feature>
<reference evidence="12" key="1">
    <citation type="submission" date="2023-11" db="UniProtKB">
        <authorList>
            <consortium name="WormBaseParasite"/>
        </authorList>
    </citation>
    <scope>IDENTIFICATION</scope>
</reference>
<dbReference type="PROSITE" id="PS50237">
    <property type="entry name" value="HECT"/>
    <property type="match status" value="1"/>
</dbReference>
<keyword evidence="3 5" id="KW-0833">Ubl conjugation pathway</keyword>
<feature type="region of interest" description="Disordered" evidence="7">
    <location>
        <begin position="731"/>
        <end position="818"/>
    </location>
</feature>
<evidence type="ECO:0000256" key="4">
    <source>
        <dbReference type="ARBA" id="ARBA00022833"/>
    </source>
</evidence>
<dbReference type="CDD" id="cd19675">
    <property type="entry name" value="UBR-box_UBR5"/>
    <property type="match status" value="1"/>
</dbReference>
<evidence type="ECO:0000259" key="8">
    <source>
        <dbReference type="PROSITE" id="PS50237"/>
    </source>
</evidence>
<feature type="compositionally biased region" description="Acidic residues" evidence="7">
    <location>
        <begin position="2291"/>
        <end position="2347"/>
    </location>
</feature>
<feature type="region of interest" description="Disordered" evidence="7">
    <location>
        <begin position="3114"/>
        <end position="3133"/>
    </location>
</feature>
<feature type="region of interest" description="Disordered" evidence="7">
    <location>
        <begin position="2282"/>
        <end position="2369"/>
    </location>
</feature>
<feature type="compositionally biased region" description="Polar residues" evidence="7">
    <location>
        <begin position="98"/>
        <end position="107"/>
    </location>
</feature>
<evidence type="ECO:0000256" key="2">
    <source>
        <dbReference type="ARBA" id="ARBA00022771"/>
    </source>
</evidence>
<feature type="domain" description="HECT" evidence="8">
    <location>
        <begin position="3642"/>
        <end position="3937"/>
    </location>
</feature>
<feature type="compositionally biased region" description="Low complexity" evidence="7">
    <location>
        <begin position="1558"/>
        <end position="1581"/>
    </location>
</feature>
<feature type="compositionally biased region" description="Polar residues" evidence="7">
    <location>
        <begin position="115"/>
        <end position="127"/>
    </location>
</feature>
<evidence type="ECO:0000256" key="7">
    <source>
        <dbReference type="SAM" id="MobiDB-lite"/>
    </source>
</evidence>
<feature type="region of interest" description="Disordered" evidence="7">
    <location>
        <begin position="3366"/>
        <end position="3403"/>
    </location>
</feature>
<dbReference type="PROSITE" id="PS51157">
    <property type="entry name" value="ZF_UBR"/>
    <property type="match status" value="1"/>
</dbReference>
<dbReference type="Gene3D" id="1.10.1900.10">
    <property type="entry name" value="c-terminal domain of poly(a) binding protein"/>
    <property type="match status" value="1"/>
</dbReference>
<evidence type="ECO:0000256" key="6">
    <source>
        <dbReference type="PROSITE-ProRule" id="PRU00508"/>
    </source>
</evidence>
<dbReference type="InterPro" id="IPR047503">
    <property type="entry name" value="UBR-box_UBR5"/>
</dbReference>
<dbReference type="InterPro" id="IPR024725">
    <property type="entry name" value="UBR5_UBA"/>
</dbReference>
<dbReference type="GO" id="GO:0043130">
    <property type="term" value="F:ubiquitin binding"/>
    <property type="evidence" value="ECO:0007669"/>
    <property type="project" value="InterPro"/>
</dbReference>
<dbReference type="Proteomes" id="UP000050790">
    <property type="component" value="Unassembled WGS sequence"/>
</dbReference>
<feature type="compositionally biased region" description="Polar residues" evidence="7">
    <location>
        <begin position="3391"/>
        <end position="3403"/>
    </location>
</feature>
<feature type="domain" description="UBR-type" evidence="9">
    <location>
        <begin position="1434"/>
        <end position="1502"/>
    </location>
</feature>
<dbReference type="GO" id="GO:0005634">
    <property type="term" value="C:nucleus"/>
    <property type="evidence" value="ECO:0007669"/>
    <property type="project" value="TreeGrafter"/>
</dbReference>
<evidence type="ECO:0000313" key="12">
    <source>
        <dbReference type="WBParaSite" id="SMRG1_34150.2"/>
    </source>
</evidence>
<dbReference type="GO" id="GO:0008270">
    <property type="term" value="F:zinc ion binding"/>
    <property type="evidence" value="ECO:0007669"/>
    <property type="project" value="UniProtKB-KW"/>
</dbReference>
<feature type="compositionally biased region" description="Gly residues" evidence="7">
    <location>
        <begin position="213"/>
        <end position="230"/>
    </location>
</feature>
<dbReference type="Pfam" id="PF11547">
    <property type="entry name" value="E3_UbLigase_EDD"/>
    <property type="match status" value="1"/>
</dbReference>
<dbReference type="InterPro" id="IPR002004">
    <property type="entry name" value="PABP_HYD_C"/>
</dbReference>
<feature type="region of interest" description="Disordered" evidence="7">
    <location>
        <begin position="3424"/>
        <end position="3443"/>
    </location>
</feature>
<feature type="region of interest" description="Disordered" evidence="7">
    <location>
        <begin position="3278"/>
        <end position="3303"/>
    </location>
</feature>
<feature type="region of interest" description="Disordered" evidence="7">
    <location>
        <begin position="550"/>
        <end position="598"/>
    </location>
</feature>
<dbReference type="SMART" id="SM00517">
    <property type="entry name" value="PolyA"/>
    <property type="match status" value="1"/>
</dbReference>
<dbReference type="Gene3D" id="3.30.2410.10">
    <property type="entry name" value="Hect, E3 ligase catalytic domain"/>
    <property type="match status" value="1"/>
</dbReference>
<feature type="compositionally biased region" description="Low complexity" evidence="7">
    <location>
        <begin position="2732"/>
        <end position="2747"/>
    </location>
</feature>
<feature type="zinc finger region" description="UBR-type" evidence="6">
    <location>
        <begin position="1434"/>
        <end position="1502"/>
    </location>
</feature>
<dbReference type="GO" id="GO:0034450">
    <property type="term" value="F:ubiquitin-ubiquitin ligase activity"/>
    <property type="evidence" value="ECO:0007669"/>
    <property type="project" value="TreeGrafter"/>
</dbReference>
<dbReference type="PANTHER" id="PTHR46276">
    <property type="entry name" value="E3 UBIQUITIN-PROTEIN LIGASE UBR5"/>
    <property type="match status" value="1"/>
</dbReference>
<accession>A0AA84ZK86</accession>
<dbReference type="GO" id="GO:0003723">
    <property type="term" value="F:RNA binding"/>
    <property type="evidence" value="ECO:0007669"/>
    <property type="project" value="InterPro"/>
</dbReference>
<evidence type="ECO:0000313" key="11">
    <source>
        <dbReference type="Proteomes" id="UP000050790"/>
    </source>
</evidence>
<feature type="region of interest" description="Disordered" evidence="7">
    <location>
        <begin position="2384"/>
        <end position="2413"/>
    </location>
</feature>
<feature type="compositionally biased region" description="Low complexity" evidence="7">
    <location>
        <begin position="575"/>
        <end position="591"/>
    </location>
</feature>
<dbReference type="GO" id="GO:0000209">
    <property type="term" value="P:protein polyubiquitination"/>
    <property type="evidence" value="ECO:0007669"/>
    <property type="project" value="TreeGrafter"/>
</dbReference>
<feature type="domain" description="PABC" evidence="10">
    <location>
        <begin position="3460"/>
        <end position="3539"/>
    </location>
</feature>
<feature type="active site" description="Glycyl thioester intermediate" evidence="5">
    <location>
        <position position="3906"/>
    </location>
</feature>
<dbReference type="Gene3D" id="1.10.8.10">
    <property type="entry name" value="DNA helicase RuvA subunit, C-terminal domain"/>
    <property type="match status" value="1"/>
</dbReference>
<evidence type="ECO:0000256" key="3">
    <source>
        <dbReference type="ARBA" id="ARBA00022786"/>
    </source>
</evidence>
<feature type="compositionally biased region" description="Polar residues" evidence="7">
    <location>
        <begin position="3366"/>
        <end position="3383"/>
    </location>
</feature>
<name>A0AA84ZK86_9TREM</name>
<dbReference type="SMART" id="SM00396">
    <property type="entry name" value="ZnF_UBR1"/>
    <property type="match status" value="1"/>
</dbReference>
<feature type="region of interest" description="Disordered" evidence="7">
    <location>
        <begin position="208"/>
        <end position="234"/>
    </location>
</feature>
<keyword evidence="1" id="KW-0479">Metal-binding</keyword>
<dbReference type="InterPro" id="IPR000569">
    <property type="entry name" value="HECT_dom"/>
</dbReference>
<proteinExistence type="predicted"/>
<dbReference type="SMART" id="SM00119">
    <property type="entry name" value="HECTc"/>
    <property type="match status" value="1"/>
</dbReference>
<feature type="compositionally biased region" description="Polar residues" evidence="7">
    <location>
        <begin position="551"/>
        <end position="569"/>
    </location>
</feature>
<feature type="region of interest" description="Disordered" evidence="7">
    <location>
        <begin position="2248"/>
        <end position="2269"/>
    </location>
</feature>
<evidence type="ECO:0000259" key="9">
    <source>
        <dbReference type="PROSITE" id="PS51157"/>
    </source>
</evidence>
<feature type="region of interest" description="Disordered" evidence="7">
    <location>
        <begin position="2100"/>
        <end position="2139"/>
    </location>
</feature>
<dbReference type="WBParaSite" id="SMRG1_34150.2">
    <property type="protein sequence ID" value="SMRG1_34150.2"/>
    <property type="gene ID" value="SMRG1_34150"/>
</dbReference>
<evidence type="ECO:0000256" key="1">
    <source>
        <dbReference type="ARBA" id="ARBA00022723"/>
    </source>
</evidence>
<feature type="compositionally biased region" description="Polar residues" evidence="7">
    <location>
        <begin position="1582"/>
        <end position="1592"/>
    </location>
</feature>
<sequence length="3937" mass="430329">MSSIFLFAQDHGKGESSYYQLQNDLHEKLKEISEQIKRDGVSIPDVLRPLTRDSIAQCVISPSHIAFRLEDGQVCRVAYTINSDRLSQKPDRKRKQGMSCSDSSSTVREGVVARTGSTQHGSRSYRSPLNVLGRTSRGISFLREMQRQGIYLARPVTHQIPESEIPEVLIEECQTVLQGKSRQVIVRELQNTNLDVNMAVNNLLSRDDEAEQGNGGNSSDGNAPGAGAGGNSDDWDDEAVELLSFFEYPDSHGLFDADGLIADEMAGPPTSPRFRGDLTSDYEYGFLSDRRKRRRMESHLYNRGNELYSGRNTSVVSDTTYNRSVADSLRNSTASDSASDNVKQSGSSTRYYVQLCDVLEFWPDPENSELNLHFVHITALHSELVALTTWGELHQWRWGDSTPFFMRNTTNLKEDNDKKIIDSESTGRAEHSFSAVYHPRVLDLGLADEKIIKLSGCATRATVLTATGKFATWMDESLVHSLPASYPLGSSGSLGIEHQAVLFPELRDETVVEIHTAPLVTVIRCLSGSVYWWGIYPSYMRQRAIEKMRQNRVSSVSKRTNVSSKNSGSRRYCLSQQSSSNSTAESSNTSTGDIHAQNMTDISSSSTGIVPGSFVCIRSAPIFHAGAIGFTVVGGVPKVGTLLEDAWKTTDVCRFRINVMNSASFTSGINEGPFHPPALSSDSSQHILTCPYALGLTVHNQHSSSQCSASLGNSVLGVQFSSDQIAISSGGSNSTLTFQEMPPPPSPASSTCSDQSGPVRVSPGTFKRKKVPSISGDRSERVVGDWDIGNQNNGRSARGRSADRDPSIGVPVNSASKRGSIDLNHDAIDVTNRSDIGCNRASNNPTFSEEDWCLSDVVFVEDGRTQPVGIVLKVDGNIAAVKFLKEQERSCVAANCPYSPVCVLINSILGVSSSLTATTSTYSQLPLTSADPMSWLNDCRLLRKEDLTIVRNAGLVRVPDVVQRTPRRVFAASSGNYSRNSGDSRVSKGLPCFAPKILALAVENSRIHVIAEQTDGGPYQSALYQVYNLSGKLIINQRMPVSASALKPVAELKDGSATITCPSEHPLLLRDPNGLVLPFIPPSRTASHEIWTNLMSVDLPPVQCASFAWIRNNLPPSGISGCTNGRQSSKSQSEQQPRCLFGLVVVQDLTLMPHILRANDVQVEKLLAADLSSVESLKVACEMADGRRNLLHMAVSMCAPQSNKETSPEWLSKLEPVLTSPIFRPTFEDKTKPIKEANESSDASVMKVVNPNNSSRQPSFWSSVARSSAGSGCLSMHELFIRSSIEAATVAAAAALSSSTSRGESDIRTTSNTTPSSGNGINFWHLPPVRKDELTRRISSYRILRLLVESRHLIPSLIPLLTARNTEDLTPFMLAIKIRAYSVARFLYDTIRCISELPGNSTVDYISDRSALDFFSPASHKLDDSPLFQLCYNDTCTFTWTGPDHIRQDIFECRTCGLTDSLCCCTECARVCHKGHDCRLKRTSPTAYCDCWEKCCCQSLISGFQAPRHELFYKLLSGTKLIHNRNARGEHLLLYLAKCMERQTREQRQHRPSRRRLTSATTRTNSNSNPPVTSAPNTTSNWEPNNGAQNSGPEEPDHDLEPPRFARDAFELALDCPAAVHSMLTLDSNSDILDTDSFHKKNGFINEDQVFLSSQGGTNQLDDFVFTLICKCPPEITDILLSTLNRCIVSFPSSIEEKKRKFSDDTLPADAPNNSAFSKQCDYPNSVEMTLAASRFIRSVARIYASLSLELAPDQKKKSRLGLAQPTLLDLCRHVFSSLAPIAINELPVLAASLLVPIRTGTVRPCAPFSFTSQSSEVASGLELLINAERNNFTRQQLLSSSEATKTDDLPNKGIQRSMSIDDGYRHHHSSFNIQPSYRSVSESVTVPSMRHHTVISTLNVELSSPHVVTSDTLEPDTTKYTHAESNMEVASPTTVTPSIHDPSLLTLQMQSTITDIETSVSEHALTVMTSTADASSASTRLEPNNSSVHFPPVASNVSDGCSLNFVFTPNFSASSCPDSIFQIQSSGESHTSPTYESLDDNVVDDEATARRIGDAKVTHNEAVDSGTWSYPRREEPGYHSHIFPLVPDDNAVNDSRDSEIAFPSGSRRRVTESSNNSFCKRRRTIDPEISSPESKDDTIQIDSHISYPLSPSAQDELPLSLLDTDATVSQTSSTAVTLGSTTDLDIRSELSSNLNVELHPTSSFSTNVVTSELHQCASEVSNHQQEEIGFSRLLNSDVDLYQSSLSIQEGPLPGQTGDAANGSQNNIGFSVSEQSNAFQAEDVSDGQASDYDEYDEQDDGDDGEDHEDDDDENETEDEDGDQDVYGEGDQLIEGEDDEEDEDDEDDSSHHSDESSADAGSRSTSPTWVSWPRTSIFSRLSSRAVSQSSESIATTTNTTDVLNNNRDNTNELNTVTTGQSLTNLTSVTLQGRNTSSLLSGRRSVQSVISLLNTSTSATPTLVISSTGNVSNTPASSETVVTNATSSVTTPAVSTNVGCIMTTQVYLCRTFACLLRVTADLLSEIQGEFSPFSGPLRRCTSVPTSVGLPLTVYDQQRRLPIYCTSSIVATSTTSANNQSHALVLTPSNTLSSIARPNSSSTEQSSGIRGRLIRSCTTAVSLASGRSNAVKVGSDSHCVQLVASVGAALIPVWQWITMAMDNLEAQLRFSASWNAYFPNKNASKSQSKIPENQDGVSSVRDIPVSLSSQVNNETNNRRGHASTFYSRRPAVVANTSSSSTTNNTRLSSNDPITVNSSIDSVAVVLGQRQDFLAYLFSIMRTSGGDHGDSVPFIDPQVNKHLAYILDALLYFFRVFESSWPSGITRQLNSTLPDPTVRFKLNDVQQECTEEITESSTSSVLRTTQLSHEKTPDVKNVFAANQVTQRNDPFFRRSESILSLSGLGPDLLDAPLSESLPLALQPQLLQPTSGRAELFGCDRFLPMMSATHISGTRKNDHIPIHMNAMSSTWGERICGSNIAEIPFINENDNSEFLNPDTQQLLTGAKFLDSVGHSATLLSRWCSALEFFGRHFTPDVGAENGSYIFELGGFSAKEGRFRKQMERLRNVSRKDLVLEVERERGPLILNTIKLLNMEYAKRQSQTPLTTSNGPMYSANNFPVQYTSSSSHQRDSPSTRQNANTNQVAIALLLGTTTDSPLLGTLFGASPVTPTSVTSSSIVSGQQPILSCRRIKVTFKDEPGEGSGVARSFFTAFSEAVLSQEPLPNLNLLLQNNSSNSLGNQQPNFHRHYTVLSRSQSNNSANRPTAVLVQSTTSSIFLSTQSITSSSNNTHSPTVLSSSLNNGLSGHQPVPLTTPTTIQSSISFCPYQIQPRLHTITIGSRGRSSAWRRSGGLSTNAPPFYPSAAQAAFSSSDLSPAGSNSQASSRNPSPARHSDTSNISHISVGNVSGTEVPSSRVLDSCASLQLLNSNTNISSGSSPNRTQDPSDNISRNILLVNYEPSNSIQSSEGNNPVCARHDLVNGRSVGGRLFTRIQSLVRNEHLTARITGMLLELPSSEHSVLLTNEEALCNRVDEARALITMSDTNDQNRVERPRTPSIGSNQPVLERLVNWQGVALTVAGATSVNQQSNFSSSSTIAELITEDVERVPLFWQPGLQGYYFPRAVPGINLLSNQTCDSVKLAARYSIYRGIGRVIGLCLLTNETCPLHFSRPVLKYILGRVVHWHDFAFYDPTTFEGLRQLLLHTSEDFSKSQGSIEDYNLTFSLIPALEEGGLSSTDAVRQPNDYLYALIPGGDEVEVNESNVFEFVKKYTEFKMKTAVQEPLEQLRQGVFDVLPRNALDGLTAEDLRLLLNGTGDIDVDVLCGYTTFVDETGTGSNVDVTKSCDNTNLVNRLKKWFWCTVRSMDMKQRQDLLYFWTSSPTLPASAQGFQPMPSITIKPPDDHHLPSANTCISRLYLPLYSSRHILRDKLLQAIGTKSFGFV</sequence>
<evidence type="ECO:0008006" key="13">
    <source>
        <dbReference type="Google" id="ProtNLM"/>
    </source>
</evidence>
<feature type="region of interest" description="Disordered" evidence="7">
    <location>
        <begin position="2730"/>
        <end position="2749"/>
    </location>
</feature>
<dbReference type="GO" id="GO:0005737">
    <property type="term" value="C:cytoplasm"/>
    <property type="evidence" value="ECO:0007669"/>
    <property type="project" value="TreeGrafter"/>
</dbReference>
<protein>
    <recommendedName>
        <fullName evidence="13">UBR-type domain-containing protein</fullName>
    </recommendedName>
</protein>
<organism evidence="11 12">
    <name type="scientific">Schistosoma margrebowiei</name>
    <dbReference type="NCBI Taxonomy" id="48269"/>
    <lineage>
        <taxon>Eukaryota</taxon>
        <taxon>Metazoa</taxon>
        <taxon>Spiralia</taxon>
        <taxon>Lophotrochozoa</taxon>
        <taxon>Platyhelminthes</taxon>
        <taxon>Trematoda</taxon>
        <taxon>Digenea</taxon>
        <taxon>Strigeidida</taxon>
        <taxon>Schistosomatoidea</taxon>
        <taxon>Schistosomatidae</taxon>
        <taxon>Schistosoma</taxon>
    </lineage>
</organism>
<dbReference type="Pfam" id="PF00632">
    <property type="entry name" value="HECT"/>
    <property type="match status" value="1"/>
</dbReference>
<evidence type="ECO:0000256" key="5">
    <source>
        <dbReference type="PROSITE-ProRule" id="PRU00104"/>
    </source>
</evidence>
<dbReference type="CDD" id="cd14423">
    <property type="entry name" value="CUE_UBR5"/>
    <property type="match status" value="1"/>
</dbReference>
<dbReference type="Pfam" id="PF00658">
    <property type="entry name" value="MLLE"/>
    <property type="match status" value="1"/>
</dbReference>
<dbReference type="SUPFAM" id="SSF56204">
    <property type="entry name" value="Hect, E3 ligase catalytic domain"/>
    <property type="match status" value="1"/>
</dbReference>
<dbReference type="InterPro" id="IPR035983">
    <property type="entry name" value="Hect_E3_ubiquitin_ligase"/>
</dbReference>
<feature type="compositionally biased region" description="Low complexity" evidence="7">
    <location>
        <begin position="3278"/>
        <end position="3301"/>
    </location>
</feature>
<keyword evidence="4" id="KW-0862">Zinc</keyword>
<feature type="region of interest" description="Disordered" evidence="7">
    <location>
        <begin position="86"/>
        <end position="129"/>
    </location>
</feature>
<dbReference type="Gene3D" id="3.30.2160.10">
    <property type="entry name" value="Hect, E3 ligase catalytic domain"/>
    <property type="match status" value="1"/>
</dbReference>
<dbReference type="PANTHER" id="PTHR46276:SF1">
    <property type="entry name" value="E3 UBIQUITIN-PROTEIN LIGASE UBR5"/>
    <property type="match status" value="1"/>
</dbReference>
<dbReference type="InterPro" id="IPR003126">
    <property type="entry name" value="Znf_UBR"/>
</dbReference>